<dbReference type="Pfam" id="PF09209">
    <property type="entry name" value="CecR_C"/>
    <property type="match status" value="1"/>
</dbReference>
<dbReference type="GO" id="GO:0000976">
    <property type="term" value="F:transcription cis-regulatory region binding"/>
    <property type="evidence" value="ECO:0007669"/>
    <property type="project" value="TreeGrafter"/>
</dbReference>
<evidence type="ECO:0000313" key="6">
    <source>
        <dbReference type="EMBL" id="OBU11753.1"/>
    </source>
</evidence>
<dbReference type="InterPro" id="IPR009057">
    <property type="entry name" value="Homeodomain-like_sf"/>
</dbReference>
<evidence type="ECO:0000256" key="1">
    <source>
        <dbReference type="ARBA" id="ARBA00023015"/>
    </source>
</evidence>
<dbReference type="Gene3D" id="1.10.10.60">
    <property type="entry name" value="Homeodomain-like"/>
    <property type="match status" value="1"/>
</dbReference>
<evidence type="ECO:0000256" key="4">
    <source>
        <dbReference type="PROSITE-ProRule" id="PRU00335"/>
    </source>
</evidence>
<feature type="domain" description="HTH tetR-type" evidence="5">
    <location>
        <begin position="12"/>
        <end position="72"/>
    </location>
</feature>
<evidence type="ECO:0000313" key="7">
    <source>
        <dbReference type="Proteomes" id="UP000092247"/>
    </source>
</evidence>
<dbReference type="Pfam" id="PF00440">
    <property type="entry name" value="TetR_N"/>
    <property type="match status" value="1"/>
</dbReference>
<dbReference type="RefSeq" id="WP_067421242.1">
    <property type="nucleotide sequence ID" value="NZ_LZEX01000001.1"/>
</dbReference>
<dbReference type="InterPro" id="IPR050109">
    <property type="entry name" value="HTH-type_TetR-like_transc_reg"/>
</dbReference>
<dbReference type="STRING" id="368603.AYY16_06630"/>
<dbReference type="PROSITE" id="PS50977">
    <property type="entry name" value="HTH_TETR_2"/>
    <property type="match status" value="1"/>
</dbReference>
<evidence type="ECO:0000256" key="2">
    <source>
        <dbReference type="ARBA" id="ARBA00023125"/>
    </source>
</evidence>
<dbReference type="PANTHER" id="PTHR30055">
    <property type="entry name" value="HTH-TYPE TRANSCRIPTIONAL REGULATOR RUTR"/>
    <property type="match status" value="1"/>
</dbReference>
<dbReference type="Proteomes" id="UP000092247">
    <property type="component" value="Unassembled WGS sequence"/>
</dbReference>
<keyword evidence="2 4" id="KW-0238">DNA-binding</keyword>
<dbReference type="AlphaFoldDB" id="A0A1B8HQT8"/>
<name>A0A1B8HQT8_9GAMM</name>
<reference evidence="6 7" key="1">
    <citation type="submission" date="2016-06" db="EMBL/GenBank/DDBJ databases">
        <authorList>
            <person name="Kjaerup R.B."/>
            <person name="Dalgaard T.S."/>
            <person name="Juul-Madsen H.R."/>
        </authorList>
    </citation>
    <scope>NUCLEOTIDE SEQUENCE [LARGE SCALE GENOMIC DNA]</scope>
    <source>
        <strain evidence="6 7">GCSL-Mp3</strain>
    </source>
</reference>
<keyword evidence="3" id="KW-0804">Transcription</keyword>
<dbReference type="InterPro" id="IPR015292">
    <property type="entry name" value="Tscrpt_reg_YbiH_C"/>
</dbReference>
<proteinExistence type="predicted"/>
<accession>A0A1B8HQT8</accession>
<comment type="caution">
    <text evidence="6">The sequence shown here is derived from an EMBL/GenBank/DDBJ whole genome shotgun (WGS) entry which is preliminary data.</text>
</comment>
<evidence type="ECO:0000259" key="5">
    <source>
        <dbReference type="PROSITE" id="PS50977"/>
    </source>
</evidence>
<dbReference type="SUPFAM" id="SSF46689">
    <property type="entry name" value="Homeodomain-like"/>
    <property type="match status" value="1"/>
</dbReference>
<gene>
    <name evidence="6" type="ORF">AYY17_03355</name>
</gene>
<dbReference type="InterPro" id="IPR001647">
    <property type="entry name" value="HTH_TetR"/>
</dbReference>
<sequence>MQKTNKHSASSEQTREKLIQTGIRLFALYGVNGVRTRQLAEEAGVNQSAIPYHLDGKQGVYAAVIRKITDDLAAMTNAPQADFALQQLMQQPEPDKESLRRVLVSLMNGLGQALLSPDHALYAQLILREQLEQTEHYDVIYQTFILPVHERLTSLICLADPRTDMQAAIITAHALIGQILGFVVAKKAYLRRSGLERISDNELVLILHQVTTLSCRALGFDAD</sequence>
<keyword evidence="1" id="KW-0805">Transcription regulation</keyword>
<dbReference type="InterPro" id="IPR036271">
    <property type="entry name" value="Tet_transcr_reg_TetR-rel_C_sf"/>
</dbReference>
<dbReference type="PANTHER" id="PTHR30055:SF234">
    <property type="entry name" value="HTH-TYPE TRANSCRIPTIONAL REGULATOR BETI"/>
    <property type="match status" value="1"/>
</dbReference>
<dbReference type="GO" id="GO:0003700">
    <property type="term" value="F:DNA-binding transcription factor activity"/>
    <property type="evidence" value="ECO:0007669"/>
    <property type="project" value="TreeGrafter"/>
</dbReference>
<organism evidence="6 7">
    <name type="scientific">Morganella psychrotolerans</name>
    <dbReference type="NCBI Taxonomy" id="368603"/>
    <lineage>
        <taxon>Bacteria</taxon>
        <taxon>Pseudomonadati</taxon>
        <taxon>Pseudomonadota</taxon>
        <taxon>Gammaproteobacteria</taxon>
        <taxon>Enterobacterales</taxon>
        <taxon>Morganellaceae</taxon>
        <taxon>Morganella</taxon>
    </lineage>
</organism>
<dbReference type="EMBL" id="LZEX01000001">
    <property type="protein sequence ID" value="OBU11753.1"/>
    <property type="molecule type" value="Genomic_DNA"/>
</dbReference>
<dbReference type="Gene3D" id="1.10.357.10">
    <property type="entry name" value="Tetracycline Repressor, domain 2"/>
    <property type="match status" value="1"/>
</dbReference>
<protein>
    <submittedName>
        <fullName evidence="6">TetR family transcriptional regulator</fullName>
    </submittedName>
</protein>
<dbReference type="SUPFAM" id="SSF48498">
    <property type="entry name" value="Tetracyclin repressor-like, C-terminal domain"/>
    <property type="match status" value="1"/>
</dbReference>
<evidence type="ECO:0000256" key="3">
    <source>
        <dbReference type="ARBA" id="ARBA00023163"/>
    </source>
</evidence>
<feature type="DNA-binding region" description="H-T-H motif" evidence="4">
    <location>
        <begin position="35"/>
        <end position="54"/>
    </location>
</feature>